<dbReference type="OrthoDB" id="9813151at2"/>
<feature type="domain" description="Histidine kinase" evidence="11">
    <location>
        <begin position="119"/>
        <end position="332"/>
    </location>
</feature>
<dbReference type="InterPro" id="IPR003594">
    <property type="entry name" value="HATPase_dom"/>
</dbReference>
<feature type="transmembrane region" description="Helical" evidence="10">
    <location>
        <begin position="38"/>
        <end position="59"/>
    </location>
</feature>
<evidence type="ECO:0000313" key="12">
    <source>
        <dbReference type="EMBL" id="TCS92823.1"/>
    </source>
</evidence>
<dbReference type="Gene3D" id="3.30.565.10">
    <property type="entry name" value="Histidine kinase-like ATPase, C-terminal domain"/>
    <property type="match status" value="1"/>
</dbReference>
<dbReference type="Proteomes" id="UP000294937">
    <property type="component" value="Unassembled WGS sequence"/>
</dbReference>
<feature type="transmembrane region" description="Helical" evidence="10">
    <location>
        <begin position="7"/>
        <end position="26"/>
    </location>
</feature>
<evidence type="ECO:0000256" key="10">
    <source>
        <dbReference type="SAM" id="Phobius"/>
    </source>
</evidence>
<dbReference type="EMBL" id="SMAG01000010">
    <property type="protein sequence ID" value="TCS92823.1"/>
    <property type="molecule type" value="Genomic_DNA"/>
</dbReference>
<dbReference type="SUPFAM" id="SSF55874">
    <property type="entry name" value="ATPase domain of HSP90 chaperone/DNA topoisomerase II/histidine kinase"/>
    <property type="match status" value="1"/>
</dbReference>
<evidence type="ECO:0000256" key="1">
    <source>
        <dbReference type="ARBA" id="ARBA00000085"/>
    </source>
</evidence>
<dbReference type="PANTHER" id="PTHR45453">
    <property type="entry name" value="PHOSPHATE REGULON SENSOR PROTEIN PHOR"/>
    <property type="match status" value="1"/>
</dbReference>
<dbReference type="GO" id="GO:0016036">
    <property type="term" value="P:cellular response to phosphate starvation"/>
    <property type="evidence" value="ECO:0007669"/>
    <property type="project" value="TreeGrafter"/>
</dbReference>
<evidence type="ECO:0000256" key="9">
    <source>
        <dbReference type="ARBA" id="ARBA00023012"/>
    </source>
</evidence>
<keyword evidence="10" id="KW-0472">Membrane</keyword>
<keyword evidence="13" id="KW-1185">Reference proteome</keyword>
<dbReference type="InterPro" id="IPR036890">
    <property type="entry name" value="HATPase_C_sf"/>
</dbReference>
<accession>A0A4R3L2Z6</accession>
<keyword evidence="10" id="KW-0812">Transmembrane</keyword>
<keyword evidence="7" id="KW-0418">Kinase</keyword>
<gene>
    <name evidence="12" type="ORF">EDD58_11050</name>
</gene>
<comment type="subcellular location">
    <subcellularLocation>
        <location evidence="2">Cell membrane</location>
        <topology evidence="2">Multi-pass membrane protein</topology>
    </subcellularLocation>
</comment>
<comment type="catalytic activity">
    <reaction evidence="1">
        <text>ATP + protein L-histidine = ADP + protein N-phospho-L-histidine.</text>
        <dbReference type="EC" id="2.7.13.3"/>
    </reaction>
</comment>
<dbReference type="GO" id="GO:0000155">
    <property type="term" value="F:phosphorelay sensor kinase activity"/>
    <property type="evidence" value="ECO:0007669"/>
    <property type="project" value="InterPro"/>
</dbReference>
<dbReference type="InterPro" id="IPR005467">
    <property type="entry name" value="His_kinase_dom"/>
</dbReference>
<keyword evidence="6" id="KW-0547">Nucleotide-binding</keyword>
<keyword evidence="5" id="KW-0808">Transferase</keyword>
<comment type="caution">
    <text evidence="12">The sequence shown here is derived from an EMBL/GenBank/DDBJ whole genome shotgun (WGS) entry which is preliminary data.</text>
</comment>
<sequence length="345" mass="40003">MRAWIHRYGLGMQAFFLLCMFVSVWMGQVGMVSNDSLWGWYLWGSLWLLGATFLLWFHLKQRQRLQLVRELAEQIQMRPQLNQIHVNTNDEISLLLKSVQQLGNRISEGEELRSQLVADVAHELRTPLTIIRGQLESLVNQEKVDSVQLFPIIDETIRMSRLIQDLQQLSLAESRKIQLQRKWISFEDWLQEMIEVLAIEAEEKQIQLSIKHLIQGEVYWDPLRMKQVLINILGNSLQYTPDGGRVEIEAEINYDMVQMVITDSGPGIPHEKLPYIFKRFYRVDGSRNRLSGGTGIGLAIAKEFVEIHQGWIDIESELGKGCVITIQVPVFPEEEKSTPFFDSER</sequence>
<dbReference type="PRINTS" id="PR00344">
    <property type="entry name" value="BCTRLSENSOR"/>
</dbReference>
<evidence type="ECO:0000256" key="8">
    <source>
        <dbReference type="ARBA" id="ARBA00022840"/>
    </source>
</evidence>
<name>A0A4R3L2Z6_9BACL</name>
<organism evidence="12 13">
    <name type="scientific">Hazenella coriacea</name>
    <dbReference type="NCBI Taxonomy" id="1179467"/>
    <lineage>
        <taxon>Bacteria</taxon>
        <taxon>Bacillati</taxon>
        <taxon>Bacillota</taxon>
        <taxon>Bacilli</taxon>
        <taxon>Bacillales</taxon>
        <taxon>Thermoactinomycetaceae</taxon>
        <taxon>Hazenella</taxon>
    </lineage>
</organism>
<dbReference type="SMART" id="SM00387">
    <property type="entry name" value="HATPase_c"/>
    <property type="match status" value="1"/>
</dbReference>
<dbReference type="CDD" id="cd00075">
    <property type="entry name" value="HATPase"/>
    <property type="match status" value="1"/>
</dbReference>
<protein>
    <recommendedName>
        <fullName evidence="3">histidine kinase</fullName>
        <ecNumber evidence="3">2.7.13.3</ecNumber>
    </recommendedName>
</protein>
<keyword evidence="4" id="KW-0597">Phosphoprotein</keyword>
<dbReference type="GO" id="GO:0005886">
    <property type="term" value="C:plasma membrane"/>
    <property type="evidence" value="ECO:0007669"/>
    <property type="project" value="UniProtKB-SubCell"/>
</dbReference>
<dbReference type="Pfam" id="PF02518">
    <property type="entry name" value="HATPase_c"/>
    <property type="match status" value="1"/>
</dbReference>
<dbReference type="GO" id="GO:0004721">
    <property type="term" value="F:phosphoprotein phosphatase activity"/>
    <property type="evidence" value="ECO:0007669"/>
    <property type="project" value="TreeGrafter"/>
</dbReference>
<evidence type="ECO:0000256" key="5">
    <source>
        <dbReference type="ARBA" id="ARBA00022679"/>
    </source>
</evidence>
<dbReference type="Gene3D" id="1.10.287.130">
    <property type="match status" value="1"/>
</dbReference>
<evidence type="ECO:0000256" key="3">
    <source>
        <dbReference type="ARBA" id="ARBA00012438"/>
    </source>
</evidence>
<dbReference type="InterPro" id="IPR004358">
    <property type="entry name" value="Sig_transdc_His_kin-like_C"/>
</dbReference>
<keyword evidence="8" id="KW-0067">ATP-binding</keyword>
<dbReference type="Pfam" id="PF00512">
    <property type="entry name" value="HisKA"/>
    <property type="match status" value="1"/>
</dbReference>
<dbReference type="SMART" id="SM00388">
    <property type="entry name" value="HisKA"/>
    <property type="match status" value="1"/>
</dbReference>
<evidence type="ECO:0000256" key="6">
    <source>
        <dbReference type="ARBA" id="ARBA00022741"/>
    </source>
</evidence>
<reference evidence="12 13" key="1">
    <citation type="submission" date="2019-03" db="EMBL/GenBank/DDBJ databases">
        <title>Genomic Encyclopedia of Type Strains, Phase IV (KMG-IV): sequencing the most valuable type-strain genomes for metagenomic binning, comparative biology and taxonomic classification.</title>
        <authorList>
            <person name="Goeker M."/>
        </authorList>
    </citation>
    <scope>NUCLEOTIDE SEQUENCE [LARGE SCALE GENOMIC DNA]</scope>
    <source>
        <strain evidence="12 13">DSM 45707</strain>
    </source>
</reference>
<keyword evidence="10" id="KW-1133">Transmembrane helix</keyword>
<dbReference type="InterPro" id="IPR003661">
    <property type="entry name" value="HisK_dim/P_dom"/>
</dbReference>
<evidence type="ECO:0000256" key="4">
    <source>
        <dbReference type="ARBA" id="ARBA00022553"/>
    </source>
</evidence>
<proteinExistence type="predicted"/>
<evidence type="ECO:0000256" key="7">
    <source>
        <dbReference type="ARBA" id="ARBA00022777"/>
    </source>
</evidence>
<evidence type="ECO:0000259" key="11">
    <source>
        <dbReference type="PROSITE" id="PS50109"/>
    </source>
</evidence>
<dbReference type="EC" id="2.7.13.3" evidence="3"/>
<evidence type="ECO:0000256" key="2">
    <source>
        <dbReference type="ARBA" id="ARBA00004651"/>
    </source>
</evidence>
<dbReference type="PROSITE" id="PS50109">
    <property type="entry name" value="HIS_KIN"/>
    <property type="match status" value="1"/>
</dbReference>
<dbReference type="CDD" id="cd00082">
    <property type="entry name" value="HisKA"/>
    <property type="match status" value="1"/>
</dbReference>
<dbReference type="SUPFAM" id="SSF47384">
    <property type="entry name" value="Homodimeric domain of signal transducing histidine kinase"/>
    <property type="match status" value="1"/>
</dbReference>
<keyword evidence="9" id="KW-0902">Two-component regulatory system</keyword>
<dbReference type="AlphaFoldDB" id="A0A4R3L2Z6"/>
<evidence type="ECO:0000313" key="13">
    <source>
        <dbReference type="Proteomes" id="UP000294937"/>
    </source>
</evidence>
<dbReference type="FunFam" id="3.30.565.10:FF:000006">
    <property type="entry name" value="Sensor histidine kinase WalK"/>
    <property type="match status" value="1"/>
</dbReference>
<dbReference type="InterPro" id="IPR036097">
    <property type="entry name" value="HisK_dim/P_sf"/>
</dbReference>
<dbReference type="PANTHER" id="PTHR45453:SF1">
    <property type="entry name" value="PHOSPHATE REGULON SENSOR PROTEIN PHOR"/>
    <property type="match status" value="1"/>
</dbReference>
<dbReference type="GO" id="GO:0005524">
    <property type="term" value="F:ATP binding"/>
    <property type="evidence" value="ECO:0007669"/>
    <property type="project" value="UniProtKB-KW"/>
</dbReference>
<dbReference type="InterPro" id="IPR050351">
    <property type="entry name" value="BphY/WalK/GraS-like"/>
</dbReference>
<dbReference type="RefSeq" id="WP_131926443.1">
    <property type="nucleotide sequence ID" value="NZ_SMAG01000010.1"/>
</dbReference>